<dbReference type="PANTHER" id="PTHR47816:SF5">
    <property type="entry name" value="RIBOSOMAL RNA LARGE SUBUNIT METHYLTRANSFERASE G"/>
    <property type="match status" value="1"/>
</dbReference>
<comment type="caution">
    <text evidence="7">The sequence shown here is derived from an EMBL/GenBank/DDBJ whole genome shotgun (WGS) entry which is preliminary data.</text>
</comment>
<gene>
    <name evidence="7" type="ORF">CTB96_03240</name>
</gene>
<sequence length="399" mass="41936">MPEFPFERLRRWPDVEAANLFAVDASDRLILDEAAAAIAGQAGAAGSSETAALAGLTPGQVVVLEDHYGALTLAAAAMLGAQPNIRVHQDALSGEHALDRNAADLSGSEPFAGLAGAYRHLPLGADLLQGARVVLLQLPRSLAALDELAGAIARFAADDVTVIAGGRIKHMSVAMNEVLRRHFDELTVTPARQKSRVLVATRPILPDDSAASWPRSVEHADLGLTVCAHGAAFAGTTIDIGTRFLLDYLDRMKPDAATAIDLGCGTGVLAAALALRRPGVQVLATDQSAAAVASATATMQANGVADRVRVLRDDALGTQPDASSELILLNPPFHIGSSVHAGIALKLFEDAARVLRPGGELWAVWNTHLGYRPALTRIVGQTHQVARNTKFTITVSTRR</sequence>
<evidence type="ECO:0000313" key="8">
    <source>
        <dbReference type="Proteomes" id="UP000246722"/>
    </source>
</evidence>
<dbReference type="CDD" id="cd02440">
    <property type="entry name" value="AdoMet_MTases"/>
    <property type="match status" value="1"/>
</dbReference>
<evidence type="ECO:0000259" key="6">
    <source>
        <dbReference type="Pfam" id="PF26049"/>
    </source>
</evidence>
<evidence type="ECO:0000256" key="4">
    <source>
        <dbReference type="ARBA" id="ARBA00022679"/>
    </source>
</evidence>
<dbReference type="EMBL" id="QHLY01000005">
    <property type="protein sequence ID" value="PXA71942.1"/>
    <property type="molecule type" value="Genomic_DNA"/>
</dbReference>
<protein>
    <submittedName>
        <fullName evidence="7">SAM-dependent methyltransferase</fullName>
    </submittedName>
</protein>
<dbReference type="OrthoDB" id="29650at2"/>
<dbReference type="Proteomes" id="UP000246722">
    <property type="component" value="Unassembled WGS sequence"/>
</dbReference>
<dbReference type="GO" id="GO:0032259">
    <property type="term" value="P:methylation"/>
    <property type="evidence" value="ECO:0007669"/>
    <property type="project" value="UniProtKB-KW"/>
</dbReference>
<dbReference type="InterPro" id="IPR058679">
    <property type="entry name" value="RlmG_N"/>
</dbReference>
<dbReference type="InterPro" id="IPR007848">
    <property type="entry name" value="Small_mtfrase_dom"/>
</dbReference>
<dbReference type="PANTHER" id="PTHR47816">
    <property type="entry name" value="RIBOSOMAL RNA SMALL SUBUNIT METHYLTRANSFERASE C"/>
    <property type="match status" value="1"/>
</dbReference>
<proteinExistence type="predicted"/>
<dbReference type="GO" id="GO:0006364">
    <property type="term" value="P:rRNA processing"/>
    <property type="evidence" value="ECO:0007669"/>
    <property type="project" value="UniProtKB-KW"/>
</dbReference>
<keyword evidence="2" id="KW-0698">rRNA processing</keyword>
<organism evidence="7 8">
    <name type="scientific">Cryobacterium arcticum</name>
    <dbReference type="NCBI Taxonomy" id="670052"/>
    <lineage>
        <taxon>Bacteria</taxon>
        <taxon>Bacillati</taxon>
        <taxon>Actinomycetota</taxon>
        <taxon>Actinomycetes</taxon>
        <taxon>Micrococcales</taxon>
        <taxon>Microbacteriaceae</taxon>
        <taxon>Cryobacterium</taxon>
    </lineage>
</organism>
<evidence type="ECO:0000313" key="7">
    <source>
        <dbReference type="EMBL" id="PXA71942.1"/>
    </source>
</evidence>
<dbReference type="GO" id="GO:0008757">
    <property type="term" value="F:S-adenosylmethionine-dependent methyltransferase activity"/>
    <property type="evidence" value="ECO:0007669"/>
    <property type="project" value="InterPro"/>
</dbReference>
<feature type="domain" description="Methyltransferase small" evidence="5">
    <location>
        <begin position="224"/>
        <end position="394"/>
    </location>
</feature>
<keyword evidence="1" id="KW-0963">Cytoplasm</keyword>
<feature type="domain" description="RlmG N-terminal" evidence="6">
    <location>
        <begin position="8"/>
        <end position="201"/>
    </location>
</feature>
<keyword evidence="8" id="KW-1185">Reference proteome</keyword>
<evidence type="ECO:0000256" key="3">
    <source>
        <dbReference type="ARBA" id="ARBA00022603"/>
    </source>
</evidence>
<keyword evidence="4 7" id="KW-0808">Transferase</keyword>
<dbReference type="Gene3D" id="3.40.50.150">
    <property type="entry name" value="Vaccinia Virus protein VP39"/>
    <property type="match status" value="2"/>
</dbReference>
<dbReference type="InterPro" id="IPR002052">
    <property type="entry name" value="DNA_methylase_N6_adenine_CS"/>
</dbReference>
<reference evidence="7 8" key="1">
    <citation type="submission" date="2018-05" db="EMBL/GenBank/DDBJ databases">
        <title>Genetic diversity of glacier-inhabiting Cryobacterium bacteria in China and description of Cryobacterium mengkeensis sp. nov. and Arthrobacter glacialis sp. nov.</title>
        <authorList>
            <person name="Liu Q."/>
            <person name="Xin Y.-H."/>
        </authorList>
    </citation>
    <scope>NUCLEOTIDE SEQUENCE [LARGE SCALE GENOMIC DNA]</scope>
    <source>
        <strain evidence="7 8">SK-1</strain>
    </source>
</reference>
<dbReference type="PROSITE" id="PS00092">
    <property type="entry name" value="N6_MTASE"/>
    <property type="match status" value="1"/>
</dbReference>
<dbReference type="Pfam" id="PF05175">
    <property type="entry name" value="MTS"/>
    <property type="match status" value="1"/>
</dbReference>
<evidence type="ECO:0000256" key="2">
    <source>
        <dbReference type="ARBA" id="ARBA00022552"/>
    </source>
</evidence>
<dbReference type="AlphaFoldDB" id="A0A318A0Z2"/>
<dbReference type="InterPro" id="IPR046977">
    <property type="entry name" value="RsmC/RlmG"/>
</dbReference>
<dbReference type="Pfam" id="PF26049">
    <property type="entry name" value="RLMG_N"/>
    <property type="match status" value="1"/>
</dbReference>
<dbReference type="InterPro" id="IPR029063">
    <property type="entry name" value="SAM-dependent_MTases_sf"/>
</dbReference>
<evidence type="ECO:0000256" key="1">
    <source>
        <dbReference type="ARBA" id="ARBA00022490"/>
    </source>
</evidence>
<accession>A0A318A0Z2</accession>
<dbReference type="RefSeq" id="WP_110125465.1">
    <property type="nucleotide sequence ID" value="NZ_QHLY01000005.1"/>
</dbReference>
<dbReference type="SUPFAM" id="SSF53335">
    <property type="entry name" value="S-adenosyl-L-methionine-dependent methyltransferases"/>
    <property type="match status" value="1"/>
</dbReference>
<keyword evidence="3 7" id="KW-0489">Methyltransferase</keyword>
<name>A0A318A0Z2_9MICO</name>
<evidence type="ECO:0000259" key="5">
    <source>
        <dbReference type="Pfam" id="PF05175"/>
    </source>
</evidence>
<dbReference type="GO" id="GO:0003676">
    <property type="term" value="F:nucleic acid binding"/>
    <property type="evidence" value="ECO:0007669"/>
    <property type="project" value="InterPro"/>
</dbReference>
<dbReference type="GO" id="GO:0008170">
    <property type="term" value="F:N-methyltransferase activity"/>
    <property type="evidence" value="ECO:0007669"/>
    <property type="project" value="UniProtKB-ARBA"/>
</dbReference>